<dbReference type="GO" id="GO:0003677">
    <property type="term" value="F:DNA binding"/>
    <property type="evidence" value="ECO:0007669"/>
    <property type="project" value="UniProtKB-KW"/>
</dbReference>
<organism evidence="1">
    <name type="scientific">Thermodesulfatator atlanticus</name>
    <dbReference type="NCBI Taxonomy" id="501497"/>
    <lineage>
        <taxon>Bacteria</taxon>
        <taxon>Pseudomonadati</taxon>
        <taxon>Thermodesulfobacteriota</taxon>
        <taxon>Thermodesulfobacteria</taxon>
        <taxon>Thermodesulfobacteriales</taxon>
        <taxon>Thermodesulfatatoraceae</taxon>
        <taxon>Thermodesulfatator</taxon>
    </lineage>
</organism>
<gene>
    <name evidence="1" type="ORF">ENJ96_04395</name>
</gene>
<sequence length="129" mass="14658">MEREVLAQKVKGLLPSEKVEEFFEAFYFGEEPAYHLELGLRDWDLEKGVLTLELRLIARPGKCLACNLTSGLPDVFRRHPILNLAGVAENAVRLLGDGYALQAWELGWTEQVNADLHVVPFIIRVKKKE</sequence>
<keyword evidence="1" id="KW-0371">Homeobox</keyword>
<dbReference type="AlphaFoldDB" id="A0A7V5NZR7"/>
<keyword evidence="1" id="KW-0238">DNA-binding</keyword>
<evidence type="ECO:0000313" key="1">
    <source>
        <dbReference type="EMBL" id="HHI97071.1"/>
    </source>
</evidence>
<accession>A0A7V5NZR7</accession>
<comment type="caution">
    <text evidence="1">The sequence shown here is derived from an EMBL/GenBank/DDBJ whole genome shotgun (WGS) entry which is preliminary data.</text>
</comment>
<reference evidence="1" key="1">
    <citation type="journal article" date="2020" name="mSystems">
        <title>Genome- and Community-Level Interaction Insights into Carbon Utilization and Element Cycling Functions of Hydrothermarchaeota in Hydrothermal Sediment.</title>
        <authorList>
            <person name="Zhou Z."/>
            <person name="Liu Y."/>
            <person name="Xu W."/>
            <person name="Pan J."/>
            <person name="Luo Z.H."/>
            <person name="Li M."/>
        </authorList>
    </citation>
    <scope>NUCLEOTIDE SEQUENCE [LARGE SCALE GENOMIC DNA]</scope>
    <source>
        <strain evidence="1">HyVt-533</strain>
    </source>
</reference>
<proteinExistence type="predicted"/>
<name>A0A7V5NZR7_9BACT</name>
<dbReference type="EMBL" id="DROK01000132">
    <property type="protein sequence ID" value="HHI97071.1"/>
    <property type="molecule type" value="Genomic_DNA"/>
</dbReference>
<dbReference type="Proteomes" id="UP000886101">
    <property type="component" value="Unassembled WGS sequence"/>
</dbReference>
<protein>
    <submittedName>
        <fullName evidence="1">Pancreas/duodenum homeobox protein 1</fullName>
    </submittedName>
</protein>